<accession>A0A4R6T467</accession>
<dbReference type="OrthoDB" id="6078026at2"/>
<reference evidence="2 3" key="1">
    <citation type="submission" date="2019-03" db="EMBL/GenBank/DDBJ databases">
        <title>Genomic Encyclopedia of Type Strains, Phase III (KMG-III): the genomes of soil and plant-associated and newly described type strains.</title>
        <authorList>
            <person name="Whitman W."/>
        </authorList>
    </citation>
    <scope>NUCLEOTIDE SEQUENCE [LARGE SCALE GENOMIC DNA]</scope>
    <source>
        <strain evidence="2 3">CECT 8446</strain>
    </source>
</reference>
<dbReference type="Proteomes" id="UP000294535">
    <property type="component" value="Unassembled WGS sequence"/>
</dbReference>
<dbReference type="AlphaFoldDB" id="A0A4R6T467"/>
<evidence type="ECO:0000256" key="1">
    <source>
        <dbReference type="SAM" id="SignalP"/>
    </source>
</evidence>
<proteinExistence type="predicted"/>
<keyword evidence="1" id="KW-0732">Signal</keyword>
<evidence type="ECO:0000313" key="2">
    <source>
        <dbReference type="EMBL" id="TDQ17261.1"/>
    </source>
</evidence>
<feature type="chain" id="PRO_5020405905" description="DUF4136 domain-containing protein" evidence="1">
    <location>
        <begin position="29"/>
        <end position="205"/>
    </location>
</feature>
<organism evidence="2 3">
    <name type="scientific">Algoriphagus boseongensis</name>
    <dbReference type="NCBI Taxonomy" id="1442587"/>
    <lineage>
        <taxon>Bacteria</taxon>
        <taxon>Pseudomonadati</taxon>
        <taxon>Bacteroidota</taxon>
        <taxon>Cytophagia</taxon>
        <taxon>Cytophagales</taxon>
        <taxon>Cyclobacteriaceae</taxon>
        <taxon>Algoriphagus</taxon>
    </lineage>
</organism>
<gene>
    <name evidence="2" type="ORF">DFQ04_1913</name>
</gene>
<protein>
    <recommendedName>
        <fullName evidence="4">DUF4136 domain-containing protein</fullName>
    </recommendedName>
</protein>
<comment type="caution">
    <text evidence="2">The sequence shown here is derived from an EMBL/GenBank/DDBJ whole genome shotgun (WGS) entry which is preliminary data.</text>
</comment>
<feature type="signal peptide" evidence="1">
    <location>
        <begin position="1"/>
        <end position="28"/>
    </location>
</feature>
<dbReference type="RefSeq" id="WP_133555135.1">
    <property type="nucleotide sequence ID" value="NZ_SNYF01000006.1"/>
</dbReference>
<evidence type="ECO:0008006" key="4">
    <source>
        <dbReference type="Google" id="ProtNLM"/>
    </source>
</evidence>
<sequence length="205" mass="22144">MTSETANTSFKIILVAVLLFFGSSPLFAQSSWKSPTYQKEEYRKVIVLAKTTNPGAKRMLEDETVAELQANGIQAIPAYANFSEEDLKSEQTFLAKAEQLEADALLVYTFNNPTTEYKNSPTVSATVGVPVRVGIFSGFLGTSVPVAGGPKQVQKFSGSVLFYNKQGPDMQWSLDIGGKIGSDTSKQARSVAKNVVKAALGDDLF</sequence>
<keyword evidence="3" id="KW-1185">Reference proteome</keyword>
<evidence type="ECO:0000313" key="3">
    <source>
        <dbReference type="Proteomes" id="UP000294535"/>
    </source>
</evidence>
<name>A0A4R6T467_9BACT</name>
<dbReference type="EMBL" id="SNYF01000006">
    <property type="protein sequence ID" value="TDQ17261.1"/>
    <property type="molecule type" value="Genomic_DNA"/>
</dbReference>